<protein>
    <recommendedName>
        <fullName evidence="4">Lipoprotein</fullName>
    </recommendedName>
</protein>
<dbReference type="RefSeq" id="WP_284349003.1">
    <property type="nucleotide sequence ID" value="NZ_BRXS01000002.1"/>
</dbReference>
<name>A0AA37Q7R7_9BACT</name>
<feature type="region of interest" description="Disordered" evidence="1">
    <location>
        <begin position="28"/>
        <end position="54"/>
    </location>
</feature>
<evidence type="ECO:0000313" key="2">
    <source>
        <dbReference type="EMBL" id="GLC24556.1"/>
    </source>
</evidence>
<accession>A0AA37Q7R7</accession>
<dbReference type="Proteomes" id="UP001161325">
    <property type="component" value="Unassembled WGS sequence"/>
</dbReference>
<organism evidence="2 3">
    <name type="scientific">Roseisolibacter agri</name>
    <dbReference type="NCBI Taxonomy" id="2014610"/>
    <lineage>
        <taxon>Bacteria</taxon>
        <taxon>Pseudomonadati</taxon>
        <taxon>Gemmatimonadota</taxon>
        <taxon>Gemmatimonadia</taxon>
        <taxon>Gemmatimonadales</taxon>
        <taxon>Gemmatimonadaceae</taxon>
        <taxon>Roseisolibacter</taxon>
    </lineage>
</organism>
<gene>
    <name evidence="2" type="ORF">rosag_10690</name>
</gene>
<reference evidence="2" key="1">
    <citation type="submission" date="2022-08" db="EMBL/GenBank/DDBJ databases">
        <title>Draft genome sequencing of Roseisolibacter agri AW1220.</title>
        <authorList>
            <person name="Tobiishi Y."/>
            <person name="Tonouchi A."/>
        </authorList>
    </citation>
    <scope>NUCLEOTIDE SEQUENCE</scope>
    <source>
        <strain evidence="2">AW1220</strain>
    </source>
</reference>
<evidence type="ECO:0008006" key="4">
    <source>
        <dbReference type="Google" id="ProtNLM"/>
    </source>
</evidence>
<dbReference type="AlphaFoldDB" id="A0AA37Q7R7"/>
<sequence>MPSPSQRRARFVTAGVASLLAVAACERKSQPERVDSVIPAPPLPDAPPPPAPVATSTWDAQAGLALVVPGEQGDVRLVVPGTGAGAPADTAAGAADAVLPGEVLLVSRVGVAGRARAEPVAAAPTGSACGSWPAARLGPASGADAVPQWTVGLVQPAGGATPVAALPLDSLHGLSPADSASLAAAVTRLASELPADSASRALRGLPFVVRTAGRFRPDSTAETVVAVLTRALAQEASPIGEVILLVAERPLDLRTGRWATAYHERAVGREEVLPAAEVLAALRIGEPGRPALVVARVGEDGSRYSLLERAAPGRWQVRWTSVARGC</sequence>
<proteinExistence type="predicted"/>
<comment type="caution">
    <text evidence="2">The sequence shown here is derived from an EMBL/GenBank/DDBJ whole genome shotgun (WGS) entry which is preliminary data.</text>
</comment>
<evidence type="ECO:0000256" key="1">
    <source>
        <dbReference type="SAM" id="MobiDB-lite"/>
    </source>
</evidence>
<dbReference type="EMBL" id="BRXS01000002">
    <property type="protein sequence ID" value="GLC24556.1"/>
    <property type="molecule type" value="Genomic_DNA"/>
</dbReference>
<feature type="compositionally biased region" description="Pro residues" evidence="1">
    <location>
        <begin position="39"/>
        <end position="52"/>
    </location>
</feature>
<dbReference type="PROSITE" id="PS51257">
    <property type="entry name" value="PROKAR_LIPOPROTEIN"/>
    <property type="match status" value="1"/>
</dbReference>
<evidence type="ECO:0000313" key="3">
    <source>
        <dbReference type="Proteomes" id="UP001161325"/>
    </source>
</evidence>
<keyword evidence="3" id="KW-1185">Reference proteome</keyword>